<dbReference type="Gene3D" id="3.40.50.300">
    <property type="entry name" value="P-loop containing nucleotide triphosphate hydrolases"/>
    <property type="match status" value="2"/>
</dbReference>
<keyword evidence="3" id="KW-0347">Helicase</keyword>
<dbReference type="Proteomes" id="UP000319731">
    <property type="component" value="Unassembled WGS sequence"/>
</dbReference>
<reference evidence="7 8" key="1">
    <citation type="journal article" date="2019" name="Sci. Rep.">
        <title>Comparative genomics of chytrid fungi reveal insights into the obligate biotrophic and pathogenic lifestyle of Synchytrium endobioticum.</title>
        <authorList>
            <person name="van de Vossenberg B.T.L.H."/>
            <person name="Warris S."/>
            <person name="Nguyen H.D.T."/>
            <person name="van Gent-Pelzer M.P.E."/>
            <person name="Joly D.L."/>
            <person name="van de Geest H.C."/>
            <person name="Bonants P.J.M."/>
            <person name="Smith D.S."/>
            <person name="Levesque C.A."/>
            <person name="van der Lee T.A.J."/>
        </authorList>
    </citation>
    <scope>NUCLEOTIDE SEQUENCE [LARGE SCALE GENOMIC DNA]</scope>
    <source>
        <strain evidence="7 8">JEL517</strain>
    </source>
</reference>
<accession>A0A507C562</accession>
<comment type="caution">
    <text evidence="7">The sequence shown here is derived from an EMBL/GenBank/DDBJ whole genome shotgun (WGS) entry which is preliminary data.</text>
</comment>
<feature type="region of interest" description="Disordered" evidence="5">
    <location>
        <begin position="75"/>
        <end position="95"/>
    </location>
</feature>
<dbReference type="SMART" id="SM00847">
    <property type="entry name" value="HA2"/>
    <property type="match status" value="1"/>
</dbReference>
<dbReference type="InterPro" id="IPR007502">
    <property type="entry name" value="Helicase-assoc_dom"/>
</dbReference>
<dbReference type="PANTHER" id="PTHR18934">
    <property type="entry name" value="ATP-DEPENDENT RNA HELICASE"/>
    <property type="match status" value="1"/>
</dbReference>
<keyword evidence="2" id="KW-0378">Hydrolase</keyword>
<dbReference type="GeneID" id="42003778"/>
<dbReference type="RefSeq" id="XP_031025460.1">
    <property type="nucleotide sequence ID" value="XM_031168481.1"/>
</dbReference>
<protein>
    <recommendedName>
        <fullName evidence="6">Helicase-associated domain-containing protein</fullName>
    </recommendedName>
</protein>
<dbReference type="GO" id="GO:0016787">
    <property type="term" value="F:hydrolase activity"/>
    <property type="evidence" value="ECO:0007669"/>
    <property type="project" value="UniProtKB-KW"/>
</dbReference>
<sequence length="1135" mass="125610">MGNRGSLEDEIRQMFRQCGITDLPDLSCTYNEEDQAHICTWHTHDGTRIGFGRASNPAFAIRDCLADARVEAQSRMPIASTPTPPRSPTPSNATRSYMSDYYSRNVADNEYQRVPTHVDRPKASPFNEAPTPLKADLGKLTPVTLNIATPLKSRLVRELGPGGFETPSELGGQLPSLADRMGLFVGNAEARRAHVVYTWNKFNNEAYTGTYQLPLFRLNLPIVKELQRCLKAINDELPELLIVEAPAGAGKTSEVPQLIWELALSKETNPLDVNILVVSPHPTSCIVAAHRIAELRDEQIGDIVGYVTDKTVKPPEYGGCICFVTPTVFLRHYLAAEIGSNRPITRFSHLILDEVQEDKPAMQIAMSCLATLFATRKLTTKLIVMVTSYHRLSLINPIKSFFQPLSSEVISIKEKTPAGQWMHAMESTLRILKLAYQHDTPSTFENERTRFVVDCEARFNELYRRLGPETASTVLLRGSSAAAKTADIEMFARERIPFDLIALLIVHLLKTYKDKDPIVVFLPHVTDIETLYLMLAESPLGYQIVGSSIIHLVNVWNPKPGAGSRKDIYVAAKNTRTIILTTDISESCITLPLVGHVIDAGFTMMADGSLPNVAHAVWATQEQLDRRAALPKRYTDGEYWAMYSTERYNKLPTHRQTDFAAPGLLELVLLIRRVFGDSVSTKSILEKASSFRANETVVLKENWPRSLQAAQTFRLVLREGLTPLGRITCTLPLPPPLAKILVFGTLFSCLDPILTMVSILLLNVSLIPHEEAMSVSQRQAVQVHCDGRGTLAGSLNLYNQWVEYARKESKQALERWLKEQKLKAEILSSIRNTRQDLLNHLTRNGLVHCAHHLDSTKTPKVPDVMHAILTDYGANSHNTQLVLQLVSSGLSIARILPPKERPSIGGNNPGGRWRLNDNVVNVNGGSSSGDNKPVRYVKCDENAVQGYYMVPNLDAYFKNVPQILGYYMSRADLAGANASNAINSNDSSNKENSSTTDNVELLRGSLVQLVSVDPATAVLLCGREPRVTSREALGGKVEVVAEMSSIFRVSCVENTVAKGSLGPITMLDQLLRHFNKAMELYFKYLYQNMSVGGGVIVVGDGQGVGGWALAHVESDEHRVFIHGVLDLVVAVLSQD</sequence>
<evidence type="ECO:0000256" key="3">
    <source>
        <dbReference type="ARBA" id="ARBA00022806"/>
    </source>
</evidence>
<proteinExistence type="predicted"/>
<name>A0A507C562_9FUNG</name>
<dbReference type="GO" id="GO:0003723">
    <property type="term" value="F:RNA binding"/>
    <property type="evidence" value="ECO:0007669"/>
    <property type="project" value="TreeGrafter"/>
</dbReference>
<dbReference type="GO" id="GO:0005524">
    <property type="term" value="F:ATP binding"/>
    <property type="evidence" value="ECO:0007669"/>
    <property type="project" value="UniProtKB-KW"/>
</dbReference>
<evidence type="ECO:0000259" key="6">
    <source>
        <dbReference type="SMART" id="SM00847"/>
    </source>
</evidence>
<dbReference type="GO" id="GO:0004386">
    <property type="term" value="F:helicase activity"/>
    <property type="evidence" value="ECO:0007669"/>
    <property type="project" value="UniProtKB-KW"/>
</dbReference>
<evidence type="ECO:0000256" key="5">
    <source>
        <dbReference type="SAM" id="MobiDB-lite"/>
    </source>
</evidence>
<evidence type="ECO:0000256" key="1">
    <source>
        <dbReference type="ARBA" id="ARBA00022741"/>
    </source>
</evidence>
<organism evidence="7 8">
    <name type="scientific">Synchytrium microbalum</name>
    <dbReference type="NCBI Taxonomy" id="1806994"/>
    <lineage>
        <taxon>Eukaryota</taxon>
        <taxon>Fungi</taxon>
        <taxon>Fungi incertae sedis</taxon>
        <taxon>Chytridiomycota</taxon>
        <taxon>Chytridiomycota incertae sedis</taxon>
        <taxon>Chytridiomycetes</taxon>
        <taxon>Synchytriales</taxon>
        <taxon>Synchytriaceae</taxon>
        <taxon>Synchytrium</taxon>
    </lineage>
</organism>
<dbReference type="Gene3D" id="1.20.120.1080">
    <property type="match status" value="1"/>
</dbReference>
<dbReference type="STRING" id="1806994.A0A507C562"/>
<dbReference type="SUPFAM" id="SSF52540">
    <property type="entry name" value="P-loop containing nucleoside triphosphate hydrolases"/>
    <property type="match status" value="1"/>
</dbReference>
<feature type="domain" description="Helicase-associated" evidence="6">
    <location>
        <begin position="705"/>
        <end position="791"/>
    </location>
</feature>
<dbReference type="InterPro" id="IPR027417">
    <property type="entry name" value="P-loop_NTPase"/>
</dbReference>
<dbReference type="PANTHER" id="PTHR18934:SF99">
    <property type="entry name" value="ATP-DEPENDENT RNA HELICASE DHX37-RELATED"/>
    <property type="match status" value="1"/>
</dbReference>
<dbReference type="EMBL" id="QEAO01000011">
    <property type="protein sequence ID" value="TPX34822.1"/>
    <property type="molecule type" value="Genomic_DNA"/>
</dbReference>
<gene>
    <name evidence="7" type="ORF">SmJEL517_g02553</name>
</gene>
<dbReference type="OrthoDB" id="2158981at2759"/>
<keyword evidence="4" id="KW-0067">ATP-binding</keyword>
<dbReference type="AlphaFoldDB" id="A0A507C562"/>
<evidence type="ECO:0000313" key="7">
    <source>
        <dbReference type="EMBL" id="TPX34822.1"/>
    </source>
</evidence>
<keyword evidence="8" id="KW-1185">Reference proteome</keyword>
<dbReference type="Pfam" id="PF21010">
    <property type="entry name" value="HA2_C"/>
    <property type="match status" value="1"/>
</dbReference>
<evidence type="ECO:0000256" key="2">
    <source>
        <dbReference type="ARBA" id="ARBA00022801"/>
    </source>
</evidence>
<evidence type="ECO:0000256" key="4">
    <source>
        <dbReference type="ARBA" id="ARBA00022840"/>
    </source>
</evidence>
<evidence type="ECO:0000313" key="8">
    <source>
        <dbReference type="Proteomes" id="UP000319731"/>
    </source>
</evidence>
<keyword evidence="1" id="KW-0547">Nucleotide-binding</keyword>